<keyword evidence="3" id="KW-1185">Reference proteome</keyword>
<dbReference type="EMBL" id="CP096021">
    <property type="protein sequence ID" value="UPM44591.1"/>
    <property type="molecule type" value="Genomic_DNA"/>
</dbReference>
<evidence type="ECO:0000256" key="1">
    <source>
        <dbReference type="SAM" id="MobiDB-lite"/>
    </source>
</evidence>
<gene>
    <name evidence="2" type="ORF">MW046_16200</name>
</gene>
<sequence>MGWIRVSELVDRLAVGHRRLPESTGGERTGNGGQKEESNDADVDYR</sequence>
<geneLocation type="plasmid" evidence="2 3">
    <name>unnamed2</name>
</geneLocation>
<dbReference type="AlphaFoldDB" id="A0A8U0A5Z0"/>
<evidence type="ECO:0000313" key="3">
    <source>
        <dbReference type="Proteomes" id="UP000831768"/>
    </source>
</evidence>
<dbReference type="GeneID" id="71929621"/>
<proteinExistence type="predicted"/>
<protein>
    <submittedName>
        <fullName evidence="2">Uncharacterized protein</fullName>
    </submittedName>
</protein>
<dbReference type="RefSeq" id="WP_247995245.1">
    <property type="nucleotide sequence ID" value="NZ_CP096021.1"/>
</dbReference>
<feature type="region of interest" description="Disordered" evidence="1">
    <location>
        <begin position="16"/>
        <end position="46"/>
    </location>
</feature>
<evidence type="ECO:0000313" key="2">
    <source>
        <dbReference type="EMBL" id="UPM44591.1"/>
    </source>
</evidence>
<feature type="compositionally biased region" description="Basic and acidic residues" evidence="1">
    <location>
        <begin position="34"/>
        <end position="46"/>
    </location>
</feature>
<reference evidence="2" key="1">
    <citation type="submission" date="2022-04" db="EMBL/GenBank/DDBJ databases">
        <title>Halocatena sp. nov., isolated from a salt lake.</title>
        <authorList>
            <person name="Cui H.-L."/>
        </authorList>
    </citation>
    <scope>NUCLEOTIDE SEQUENCE</scope>
    <source>
        <strain evidence="2">AD-1</strain>
        <plasmid evidence="2">unnamed2</plasmid>
    </source>
</reference>
<organism evidence="2 3">
    <name type="scientific">Halocatena salina</name>
    <dbReference type="NCBI Taxonomy" id="2934340"/>
    <lineage>
        <taxon>Archaea</taxon>
        <taxon>Methanobacteriati</taxon>
        <taxon>Methanobacteriota</taxon>
        <taxon>Stenosarchaea group</taxon>
        <taxon>Halobacteria</taxon>
        <taxon>Halobacteriales</taxon>
        <taxon>Natronomonadaceae</taxon>
        <taxon>Halocatena</taxon>
    </lineage>
</organism>
<dbReference type="Proteomes" id="UP000831768">
    <property type="component" value="Plasmid unnamed2"/>
</dbReference>
<name>A0A8U0A5Z0_9EURY</name>
<keyword evidence="2" id="KW-0614">Plasmid</keyword>
<dbReference type="KEGG" id="haad:MW046_16200"/>
<accession>A0A8U0A5Z0</accession>